<evidence type="ECO:0000259" key="2">
    <source>
        <dbReference type="Pfam" id="PF01035"/>
    </source>
</evidence>
<reference evidence="3 4" key="1">
    <citation type="journal article" date="2014" name="Appl. Environ. Microbiol.">
        <title>Genomic features of a bumble bee symbiont reflect its host environment.</title>
        <authorList>
            <person name="Martinson V.G."/>
            <person name="Magoc T."/>
            <person name="Koch H."/>
            <person name="Salzberg S.L."/>
            <person name="Moran N.A."/>
        </authorList>
    </citation>
    <scope>NUCLEOTIDE SEQUENCE [LARGE SCALE GENOMIC DNA]</scope>
    <source>
        <strain evidence="3 4">Bimp</strain>
    </source>
</reference>
<keyword evidence="4" id="KW-1185">Reference proteome</keyword>
<comment type="caution">
    <text evidence="3">The sequence shown here is derived from an EMBL/GenBank/DDBJ whole genome shotgun (WGS) entry which is preliminary data.</text>
</comment>
<evidence type="ECO:0000313" key="3">
    <source>
        <dbReference type="EMBL" id="TEA27499.1"/>
    </source>
</evidence>
<evidence type="ECO:0000313" key="4">
    <source>
        <dbReference type="Proteomes" id="UP000506160"/>
    </source>
</evidence>
<dbReference type="PANTHER" id="PTHR42942">
    <property type="entry name" value="6-O-METHYLGUANINE DNA METHYLTRANSFERASE"/>
    <property type="match status" value="1"/>
</dbReference>
<dbReference type="CDD" id="cd06445">
    <property type="entry name" value="ATase"/>
    <property type="match status" value="1"/>
</dbReference>
<dbReference type="GO" id="GO:0003824">
    <property type="term" value="F:catalytic activity"/>
    <property type="evidence" value="ECO:0007669"/>
    <property type="project" value="InterPro"/>
</dbReference>
<accession>A0AB94IDF7</accession>
<proteinExistence type="predicted"/>
<dbReference type="Proteomes" id="UP000506160">
    <property type="component" value="Unassembled WGS sequence"/>
</dbReference>
<dbReference type="Gene3D" id="1.10.10.10">
    <property type="entry name" value="Winged helix-like DNA-binding domain superfamily/Winged helix DNA-binding domain"/>
    <property type="match status" value="1"/>
</dbReference>
<gene>
    <name evidence="3" type="ORF">O970_03500</name>
</gene>
<dbReference type="InterPro" id="IPR036217">
    <property type="entry name" value="MethylDNA_cys_MeTrfase_DNAb"/>
</dbReference>
<dbReference type="InterPro" id="IPR052520">
    <property type="entry name" value="ATL_DNA_repair"/>
</dbReference>
<dbReference type="GO" id="GO:0006281">
    <property type="term" value="P:DNA repair"/>
    <property type="evidence" value="ECO:0007669"/>
    <property type="project" value="InterPro"/>
</dbReference>
<dbReference type="AlphaFoldDB" id="A0AB94IDF7"/>
<protein>
    <submittedName>
        <fullName evidence="3">MGMT family protein</fullName>
    </submittedName>
</protein>
<dbReference type="EMBL" id="AWGA01000036">
    <property type="protein sequence ID" value="TEA27499.1"/>
    <property type="molecule type" value="Genomic_DNA"/>
</dbReference>
<dbReference type="Pfam" id="PF01035">
    <property type="entry name" value="DNA_binding_1"/>
    <property type="match status" value="1"/>
</dbReference>
<dbReference type="SUPFAM" id="SSF46767">
    <property type="entry name" value="Methylated DNA-protein cysteine methyltransferase, C-terminal domain"/>
    <property type="match status" value="1"/>
</dbReference>
<dbReference type="RefSeq" id="WP_024495782.1">
    <property type="nucleotide sequence ID" value="NZ_AWGA01000036.1"/>
</dbReference>
<dbReference type="PANTHER" id="PTHR42942:SF1">
    <property type="entry name" value="ALKYLTRANSFERASE-LIKE PROTEIN 1"/>
    <property type="match status" value="1"/>
</dbReference>
<name>A0AB94IDF7_9GAMM</name>
<keyword evidence="1" id="KW-0227">DNA damage</keyword>
<dbReference type="InterPro" id="IPR014048">
    <property type="entry name" value="MethylDNA_cys_MeTrfase_DNA-bd"/>
</dbReference>
<evidence type="ECO:0000256" key="1">
    <source>
        <dbReference type="ARBA" id="ARBA00022763"/>
    </source>
</evidence>
<organism evidence="3 4">
    <name type="scientific">Candidatus Schmidhempelia bombi str. Bimp</name>
    <dbReference type="NCBI Taxonomy" id="1387197"/>
    <lineage>
        <taxon>Bacteria</taxon>
        <taxon>Pseudomonadati</taxon>
        <taxon>Pseudomonadota</taxon>
        <taxon>Gammaproteobacteria</taxon>
        <taxon>Orbales</taxon>
        <taxon>Orbaceae</taxon>
        <taxon>Candidatus Schmidhempelia</taxon>
    </lineage>
</organism>
<feature type="domain" description="Methylated-DNA-[protein]-cysteine S-methyltransferase DNA binding" evidence="2">
    <location>
        <begin position="10"/>
        <end position="82"/>
    </location>
</feature>
<sequence>MNNQLDKAYRIYTVIAAIPYGNVISYGDVARLAGLPRGARLVGWVLKKLPEETQLPWHRVVNAQGKLISHNQQQRQRLLSEGITFKSNGHVDLKLYGWIP</sequence>
<dbReference type="InterPro" id="IPR036388">
    <property type="entry name" value="WH-like_DNA-bd_sf"/>
</dbReference>